<dbReference type="AlphaFoldDB" id="E1YC56"/>
<proteinExistence type="inferred from homology"/>
<dbReference type="Pfam" id="PF00582">
    <property type="entry name" value="Usp"/>
    <property type="match status" value="1"/>
</dbReference>
<reference evidence="4" key="1">
    <citation type="journal article" date="2011" name="Environ. Microbiol.">
        <title>Genomic insights into the metabolic potential of the polycyclic aromatic hydrocarbon degrading sulfate-reducing Deltaproteobacterium N47.</title>
        <authorList>
            <person name="Bergmann F."/>
            <person name="Selesi D."/>
            <person name="Weinmaier T."/>
            <person name="Tischler P."/>
            <person name="Rattei T."/>
            <person name="Meckenstock R.U."/>
        </authorList>
    </citation>
    <scope>NUCLEOTIDE SEQUENCE</scope>
</reference>
<accession>E1YC56</accession>
<dbReference type="PANTHER" id="PTHR46268">
    <property type="entry name" value="STRESS RESPONSE PROTEIN NHAX"/>
    <property type="match status" value="1"/>
</dbReference>
<dbReference type="CDD" id="cd00293">
    <property type="entry name" value="USP-like"/>
    <property type="match status" value="1"/>
</dbReference>
<evidence type="ECO:0000313" key="4">
    <source>
        <dbReference type="EMBL" id="CBX28150.1"/>
    </source>
</evidence>
<feature type="domain" description="UspA" evidence="3">
    <location>
        <begin position="3"/>
        <end position="143"/>
    </location>
</feature>
<dbReference type="GO" id="GO:0005737">
    <property type="term" value="C:cytoplasm"/>
    <property type="evidence" value="ECO:0007669"/>
    <property type="project" value="UniProtKB-SubCell"/>
</dbReference>
<sequence length="150" mass="17040">MKFNKILFPVDFSEASPKIVPYVKEMAKKFDSEIHILYVARTFQNFVSSYVPHSSADLFDNAAVEGGKKNIEEFAEQHFKGSDKIIIKVVNGYEAEEIINYIEKEKIELLIMGTHGRKGIDKLIFGSVAEKVTKATPIPIMLINPYKIKE</sequence>
<comment type="similarity">
    <text evidence="1 2">Belongs to the universal stress protein A family.</text>
</comment>
<dbReference type="PRINTS" id="PR01438">
    <property type="entry name" value="UNVRSLSTRESS"/>
</dbReference>
<evidence type="ECO:0000256" key="1">
    <source>
        <dbReference type="ARBA" id="ARBA00008791"/>
    </source>
</evidence>
<comment type="subcellular location">
    <subcellularLocation>
        <location evidence="2">Cytoplasm</location>
    </subcellularLocation>
</comment>
<evidence type="ECO:0000259" key="3">
    <source>
        <dbReference type="Pfam" id="PF00582"/>
    </source>
</evidence>
<gene>
    <name evidence="4" type="ORF">N47_G34740</name>
</gene>
<keyword evidence="2" id="KW-0963">Cytoplasm</keyword>
<dbReference type="InterPro" id="IPR006015">
    <property type="entry name" value="Universal_stress_UspA"/>
</dbReference>
<dbReference type="PANTHER" id="PTHR46268:SF6">
    <property type="entry name" value="UNIVERSAL STRESS PROTEIN UP12"/>
    <property type="match status" value="1"/>
</dbReference>
<dbReference type="InterPro" id="IPR006016">
    <property type="entry name" value="UspA"/>
</dbReference>
<organism evidence="4">
    <name type="scientific">uncultured Desulfobacterium sp</name>
    <dbReference type="NCBI Taxonomy" id="201089"/>
    <lineage>
        <taxon>Bacteria</taxon>
        <taxon>Pseudomonadati</taxon>
        <taxon>Thermodesulfobacteriota</taxon>
        <taxon>Desulfobacteria</taxon>
        <taxon>Desulfobacterales</taxon>
        <taxon>Desulfobacteriaceae</taxon>
        <taxon>Desulfobacterium</taxon>
        <taxon>environmental samples</taxon>
    </lineage>
</organism>
<dbReference type="Gene3D" id="3.40.50.620">
    <property type="entry name" value="HUPs"/>
    <property type="match status" value="1"/>
</dbReference>
<evidence type="ECO:0000256" key="2">
    <source>
        <dbReference type="PIRNR" id="PIRNR006276"/>
    </source>
</evidence>
<dbReference type="SUPFAM" id="SSF52402">
    <property type="entry name" value="Adenine nucleotide alpha hydrolases-like"/>
    <property type="match status" value="1"/>
</dbReference>
<protein>
    <recommendedName>
        <fullName evidence="2">Universal stress protein</fullName>
    </recommendedName>
</protein>
<name>E1YC56_9BACT</name>
<dbReference type="InterPro" id="IPR014729">
    <property type="entry name" value="Rossmann-like_a/b/a_fold"/>
</dbReference>
<dbReference type="EMBL" id="FR695868">
    <property type="protein sequence ID" value="CBX28150.1"/>
    <property type="molecule type" value="Genomic_DNA"/>
</dbReference>
<dbReference type="PIRSF" id="PIRSF006276">
    <property type="entry name" value="UspA"/>
    <property type="match status" value="1"/>
</dbReference>